<gene>
    <name evidence="5" type="ORF">PFISCL1PPCAC_15648</name>
</gene>
<evidence type="ECO:0000256" key="2">
    <source>
        <dbReference type="ARBA" id="ARBA00022723"/>
    </source>
</evidence>
<keyword evidence="6" id="KW-1185">Reference proteome</keyword>
<dbReference type="InterPro" id="IPR039058">
    <property type="entry name" value="Yippee_fam"/>
</dbReference>
<feature type="non-terminal residue" evidence="5">
    <location>
        <position position="1"/>
    </location>
</feature>
<protein>
    <recommendedName>
        <fullName evidence="4">Yippee domain-containing protein</fullName>
    </recommendedName>
</protein>
<dbReference type="Pfam" id="PF03226">
    <property type="entry name" value="Yippee-Mis18"/>
    <property type="match status" value="1"/>
</dbReference>
<evidence type="ECO:0000259" key="4">
    <source>
        <dbReference type="PROSITE" id="PS51792"/>
    </source>
</evidence>
<comment type="caution">
    <text evidence="5">The sequence shown here is derived from an EMBL/GenBank/DDBJ whole genome shotgun (WGS) entry which is preliminary data.</text>
</comment>
<evidence type="ECO:0000256" key="3">
    <source>
        <dbReference type="ARBA" id="ARBA00022833"/>
    </source>
</evidence>
<sequence>RLGMGRLFAEHRGGIIVYNCKACGVFLTNKENLVSTRFQGASGKAYLFQKVWNIKEEDACMRDMLTGRHLVRDVVCLFCDAKLGWMYEIAYADDQRYKEGAVILEKAHFKEEQGVDEAVIESKEAPHSVRSARPTSRNGNYLGISYERQHKALVRLCGMPPSHSKYGRLKEEDEKDEEILRLIRPRKKTNGEKKDKMVEIIHEGARCNIVRKQDIESPTTTTV</sequence>
<proteinExistence type="inferred from homology"/>
<dbReference type="GO" id="GO:0046872">
    <property type="term" value="F:metal ion binding"/>
    <property type="evidence" value="ECO:0007669"/>
    <property type="project" value="UniProtKB-KW"/>
</dbReference>
<dbReference type="EMBL" id="BTSY01000004">
    <property type="protein sequence ID" value="GMT24351.1"/>
    <property type="molecule type" value="Genomic_DNA"/>
</dbReference>
<evidence type="ECO:0000256" key="1">
    <source>
        <dbReference type="ARBA" id="ARBA00005613"/>
    </source>
</evidence>
<dbReference type="InterPro" id="IPR034751">
    <property type="entry name" value="Yippee"/>
</dbReference>
<dbReference type="Proteomes" id="UP001432322">
    <property type="component" value="Unassembled WGS sequence"/>
</dbReference>
<evidence type="ECO:0000313" key="5">
    <source>
        <dbReference type="EMBL" id="GMT24351.1"/>
    </source>
</evidence>
<name>A0AAV5W0R6_9BILA</name>
<evidence type="ECO:0000313" key="6">
    <source>
        <dbReference type="Proteomes" id="UP001432322"/>
    </source>
</evidence>
<accession>A0AAV5W0R6</accession>
<dbReference type="InterPro" id="IPR004910">
    <property type="entry name" value="Yippee/Mis18/Cereblon"/>
</dbReference>
<feature type="domain" description="Yippee" evidence="4">
    <location>
        <begin position="16"/>
        <end position="113"/>
    </location>
</feature>
<dbReference type="PROSITE" id="PS51792">
    <property type="entry name" value="YIPPEE"/>
    <property type="match status" value="1"/>
</dbReference>
<reference evidence="5" key="1">
    <citation type="submission" date="2023-10" db="EMBL/GenBank/DDBJ databases">
        <title>Genome assembly of Pristionchus species.</title>
        <authorList>
            <person name="Yoshida K."/>
            <person name="Sommer R.J."/>
        </authorList>
    </citation>
    <scope>NUCLEOTIDE SEQUENCE</scope>
    <source>
        <strain evidence="5">RS5133</strain>
    </source>
</reference>
<keyword evidence="2" id="KW-0479">Metal-binding</keyword>
<dbReference type="PANTHER" id="PTHR13848">
    <property type="entry name" value="PROTEIN YIPPEE-LIKE CG15309-RELATED"/>
    <property type="match status" value="1"/>
</dbReference>
<organism evidence="5 6">
    <name type="scientific">Pristionchus fissidentatus</name>
    <dbReference type="NCBI Taxonomy" id="1538716"/>
    <lineage>
        <taxon>Eukaryota</taxon>
        <taxon>Metazoa</taxon>
        <taxon>Ecdysozoa</taxon>
        <taxon>Nematoda</taxon>
        <taxon>Chromadorea</taxon>
        <taxon>Rhabditida</taxon>
        <taxon>Rhabditina</taxon>
        <taxon>Diplogasteromorpha</taxon>
        <taxon>Diplogasteroidea</taxon>
        <taxon>Neodiplogasteridae</taxon>
        <taxon>Pristionchus</taxon>
    </lineage>
</organism>
<comment type="similarity">
    <text evidence="1">Belongs to the yippee family.</text>
</comment>
<dbReference type="AlphaFoldDB" id="A0AAV5W0R6"/>
<keyword evidence="3" id="KW-0862">Zinc</keyword>